<evidence type="ECO:0000256" key="1">
    <source>
        <dbReference type="SAM" id="MobiDB-lite"/>
    </source>
</evidence>
<dbReference type="EMBL" id="BGZK01000276">
    <property type="protein sequence ID" value="GBP33637.1"/>
    <property type="molecule type" value="Genomic_DNA"/>
</dbReference>
<dbReference type="Proteomes" id="UP000299102">
    <property type="component" value="Unassembled WGS sequence"/>
</dbReference>
<name>A0A4C1V5V9_EUMVA</name>
<evidence type="ECO:0000313" key="3">
    <source>
        <dbReference type="Proteomes" id="UP000299102"/>
    </source>
</evidence>
<protein>
    <submittedName>
        <fullName evidence="2">Uncharacterized protein</fullName>
    </submittedName>
</protein>
<feature type="region of interest" description="Disordered" evidence="1">
    <location>
        <begin position="1"/>
        <end position="23"/>
    </location>
</feature>
<sequence length="95" mass="10628">MQGRVFAERNLAPGPDILGEDCDPARARPARPARCGADAGPLIKILTLRAQLIDLILTFCQSQLRCLNREEEGKRGREEQLLRMLTTALRAFWAP</sequence>
<proteinExistence type="predicted"/>
<accession>A0A4C1V5V9</accession>
<reference evidence="2 3" key="1">
    <citation type="journal article" date="2019" name="Commun. Biol.">
        <title>The bagworm genome reveals a unique fibroin gene that provides high tensile strength.</title>
        <authorList>
            <person name="Kono N."/>
            <person name="Nakamura H."/>
            <person name="Ohtoshi R."/>
            <person name="Tomita M."/>
            <person name="Numata K."/>
            <person name="Arakawa K."/>
        </authorList>
    </citation>
    <scope>NUCLEOTIDE SEQUENCE [LARGE SCALE GENOMIC DNA]</scope>
</reference>
<dbReference type="AlphaFoldDB" id="A0A4C1V5V9"/>
<evidence type="ECO:0000313" key="2">
    <source>
        <dbReference type="EMBL" id="GBP33637.1"/>
    </source>
</evidence>
<keyword evidence="3" id="KW-1185">Reference proteome</keyword>
<organism evidence="2 3">
    <name type="scientific">Eumeta variegata</name>
    <name type="common">Bagworm moth</name>
    <name type="synonym">Eumeta japonica</name>
    <dbReference type="NCBI Taxonomy" id="151549"/>
    <lineage>
        <taxon>Eukaryota</taxon>
        <taxon>Metazoa</taxon>
        <taxon>Ecdysozoa</taxon>
        <taxon>Arthropoda</taxon>
        <taxon>Hexapoda</taxon>
        <taxon>Insecta</taxon>
        <taxon>Pterygota</taxon>
        <taxon>Neoptera</taxon>
        <taxon>Endopterygota</taxon>
        <taxon>Lepidoptera</taxon>
        <taxon>Glossata</taxon>
        <taxon>Ditrysia</taxon>
        <taxon>Tineoidea</taxon>
        <taxon>Psychidae</taxon>
        <taxon>Oiketicinae</taxon>
        <taxon>Eumeta</taxon>
    </lineage>
</organism>
<comment type="caution">
    <text evidence="2">The sequence shown here is derived from an EMBL/GenBank/DDBJ whole genome shotgun (WGS) entry which is preliminary data.</text>
</comment>
<gene>
    <name evidence="2" type="ORF">EVAR_32136_1</name>
</gene>